<keyword evidence="9" id="KW-0863">Zinc-finger</keyword>
<dbReference type="InterPro" id="IPR017438">
    <property type="entry name" value="ATP-NAD_kinase_N"/>
</dbReference>
<dbReference type="InterPro" id="IPR018247">
    <property type="entry name" value="EF_Hand_1_Ca_BS"/>
</dbReference>
<evidence type="ECO:0000256" key="19">
    <source>
        <dbReference type="ARBA" id="ARBA00060536"/>
    </source>
</evidence>
<dbReference type="AlphaFoldDB" id="A0A669E2B2"/>
<dbReference type="Gene3D" id="3.40.50.10330">
    <property type="entry name" value="Probable inorganic polyphosphate/atp-NAD kinase, domain 1"/>
    <property type="match status" value="1"/>
</dbReference>
<evidence type="ECO:0000256" key="20">
    <source>
        <dbReference type="RuleBase" id="RU361128"/>
    </source>
</evidence>
<dbReference type="SMART" id="SM00046">
    <property type="entry name" value="DAGKc"/>
    <property type="match status" value="1"/>
</dbReference>
<dbReference type="Pfam" id="PF00609">
    <property type="entry name" value="DAGK_acc"/>
    <property type="match status" value="1"/>
</dbReference>
<evidence type="ECO:0000256" key="6">
    <source>
        <dbReference type="ARBA" id="ARBA00022723"/>
    </source>
</evidence>
<evidence type="ECO:0000256" key="17">
    <source>
        <dbReference type="ARBA" id="ARBA00023400"/>
    </source>
</evidence>
<dbReference type="Pfam" id="PF14513">
    <property type="entry name" value="DAG_kinase_N"/>
    <property type="match status" value="1"/>
</dbReference>
<reference evidence="24" key="2">
    <citation type="submission" date="2025-08" db="UniProtKB">
        <authorList>
            <consortium name="Ensembl"/>
        </authorList>
    </citation>
    <scope>IDENTIFICATION</scope>
</reference>
<dbReference type="FunFam" id="2.60.200.40:FF:000003">
    <property type="entry name" value="Diacylglycerol kinase"/>
    <property type="match status" value="1"/>
</dbReference>
<keyword evidence="11" id="KW-0862">Zinc</keyword>
<evidence type="ECO:0000313" key="25">
    <source>
        <dbReference type="Proteomes" id="UP000005207"/>
    </source>
</evidence>
<keyword evidence="12" id="KW-0106">Calcium</keyword>
<feature type="domain" description="EF-hand" evidence="23">
    <location>
        <begin position="118"/>
        <end position="153"/>
    </location>
</feature>
<proteinExistence type="inferred from homology"/>
<protein>
    <recommendedName>
        <fullName evidence="20">Diacylglycerol kinase</fullName>
        <shortName evidence="20">DAG kinase</shortName>
        <ecNumber evidence="20">2.7.1.107</ecNumber>
    </recommendedName>
</protein>
<dbReference type="Pfam" id="PF00781">
    <property type="entry name" value="DAGK_cat"/>
    <property type="match status" value="1"/>
</dbReference>
<dbReference type="InterPro" id="IPR029477">
    <property type="entry name" value="DAG_kinase_typeI_N"/>
</dbReference>
<dbReference type="PANTHER" id="PTHR11255">
    <property type="entry name" value="DIACYLGLYCEROL KINASE"/>
    <property type="match status" value="1"/>
</dbReference>
<dbReference type="InterPro" id="IPR037607">
    <property type="entry name" value="DGK"/>
</dbReference>
<dbReference type="SMART" id="SM00109">
    <property type="entry name" value="C1"/>
    <property type="match status" value="1"/>
</dbReference>
<dbReference type="SUPFAM" id="SSF111331">
    <property type="entry name" value="NAD kinase/diacylglycerol kinase-like"/>
    <property type="match status" value="1"/>
</dbReference>
<dbReference type="PROSITE" id="PS00479">
    <property type="entry name" value="ZF_DAG_PE_1"/>
    <property type="match status" value="1"/>
</dbReference>
<dbReference type="SMART" id="SM00054">
    <property type="entry name" value="EFh"/>
    <property type="match status" value="2"/>
</dbReference>
<dbReference type="InterPro" id="IPR011992">
    <property type="entry name" value="EF-hand-dom_pair"/>
</dbReference>
<dbReference type="GO" id="GO:0007200">
    <property type="term" value="P:phospholipase C-activating G protein-coupled receptor signaling pathway"/>
    <property type="evidence" value="ECO:0007669"/>
    <property type="project" value="InterPro"/>
</dbReference>
<keyword evidence="4" id="KW-0963">Cytoplasm</keyword>
<evidence type="ECO:0000256" key="10">
    <source>
        <dbReference type="ARBA" id="ARBA00022777"/>
    </source>
</evidence>
<dbReference type="CDD" id="cd00051">
    <property type="entry name" value="EFh"/>
    <property type="match status" value="1"/>
</dbReference>
<dbReference type="InterPro" id="IPR016064">
    <property type="entry name" value="NAD/diacylglycerol_kinase_sf"/>
</dbReference>
<comment type="pathway">
    <text evidence="19">Glycerolipid metabolism.</text>
</comment>
<evidence type="ECO:0000256" key="16">
    <source>
        <dbReference type="ARBA" id="ARBA00023395"/>
    </source>
</evidence>
<comment type="catalytic activity">
    <reaction evidence="17">
        <text>1-octadecanoyl-2-(5Z,8Z,11Z,14Z-eicosatetraenoyl)-sn-glycerol + ATP = 1-octadecanoyl-2-(5Z,8Z,11Z,14Z-eicosatetraenoyl)-sn-glycero-3-phosphate + ADP + H(+)</text>
        <dbReference type="Rhea" id="RHEA:40323"/>
        <dbReference type="ChEBI" id="CHEBI:15378"/>
        <dbReference type="ChEBI" id="CHEBI:30616"/>
        <dbReference type="ChEBI" id="CHEBI:75728"/>
        <dbReference type="ChEBI" id="CHEBI:77091"/>
        <dbReference type="ChEBI" id="CHEBI:456216"/>
    </reaction>
    <physiologicalReaction direction="left-to-right" evidence="17">
        <dbReference type="Rhea" id="RHEA:40324"/>
    </physiologicalReaction>
</comment>
<accession>A0A669E2B2</accession>
<keyword evidence="10 20" id="KW-0418">Kinase</keyword>
<dbReference type="PROSITE" id="PS00018">
    <property type="entry name" value="EF_HAND_1"/>
    <property type="match status" value="2"/>
</dbReference>
<evidence type="ECO:0000256" key="15">
    <source>
        <dbReference type="ARBA" id="ARBA00023371"/>
    </source>
</evidence>
<name>A0A669E2B2_ORENI</name>
<organism evidence="24 25">
    <name type="scientific">Oreochromis niloticus</name>
    <name type="common">Nile tilapia</name>
    <name type="synonym">Tilapia nilotica</name>
    <dbReference type="NCBI Taxonomy" id="8128"/>
    <lineage>
        <taxon>Eukaryota</taxon>
        <taxon>Metazoa</taxon>
        <taxon>Chordata</taxon>
        <taxon>Craniata</taxon>
        <taxon>Vertebrata</taxon>
        <taxon>Euteleostomi</taxon>
        <taxon>Actinopterygii</taxon>
        <taxon>Neopterygii</taxon>
        <taxon>Teleostei</taxon>
        <taxon>Neoteleostei</taxon>
        <taxon>Acanthomorphata</taxon>
        <taxon>Ovalentaria</taxon>
        <taxon>Cichlomorphae</taxon>
        <taxon>Cichliformes</taxon>
        <taxon>Cichlidae</taxon>
        <taxon>African cichlids</taxon>
        <taxon>Pseudocrenilabrinae</taxon>
        <taxon>Oreochromini</taxon>
        <taxon>Oreochromis</taxon>
    </lineage>
</organism>
<dbReference type="GO" id="GO:0046486">
    <property type="term" value="P:glycerolipid metabolic process"/>
    <property type="evidence" value="ECO:0007669"/>
    <property type="project" value="UniProtKB-UniPathway"/>
</dbReference>
<comment type="similarity">
    <text evidence="3 20">Belongs to the eukaryotic diacylglycerol kinase family.</text>
</comment>
<dbReference type="Ensembl" id="ENSONIT00000080788.1">
    <property type="protein sequence ID" value="ENSONIP00000065201.1"/>
    <property type="gene ID" value="ENSONIG00000016711.2"/>
</dbReference>
<dbReference type="GeneTree" id="ENSGT00940000157144"/>
<evidence type="ECO:0000256" key="2">
    <source>
        <dbReference type="ARBA" id="ARBA00005175"/>
    </source>
</evidence>
<keyword evidence="8 20" id="KW-0547">Nucleotide-binding</keyword>
<feature type="domain" description="DAGKc" evidence="22">
    <location>
        <begin position="276"/>
        <end position="410"/>
    </location>
</feature>
<evidence type="ECO:0000256" key="5">
    <source>
        <dbReference type="ARBA" id="ARBA00022679"/>
    </source>
</evidence>
<dbReference type="PANTHER" id="PTHR11255:SF38">
    <property type="entry name" value="DIACYLGLYCEROL KINASE ALPHA"/>
    <property type="match status" value="1"/>
</dbReference>
<dbReference type="InterPro" id="IPR046349">
    <property type="entry name" value="C1-like_sf"/>
</dbReference>
<evidence type="ECO:0000313" key="24">
    <source>
        <dbReference type="Ensembl" id="ENSONIP00000065201.1"/>
    </source>
</evidence>
<dbReference type="Gene3D" id="2.60.200.40">
    <property type="match status" value="1"/>
</dbReference>
<evidence type="ECO:0000256" key="18">
    <source>
        <dbReference type="ARBA" id="ARBA00023411"/>
    </source>
</evidence>
<keyword evidence="14" id="KW-0443">Lipid metabolism</keyword>
<dbReference type="Pfam" id="PF00130">
    <property type="entry name" value="C1_1"/>
    <property type="match status" value="1"/>
</dbReference>
<dbReference type="UniPathway" id="UPA00230"/>
<reference evidence="24" key="3">
    <citation type="submission" date="2025-09" db="UniProtKB">
        <authorList>
            <consortium name="Ensembl"/>
        </authorList>
    </citation>
    <scope>IDENTIFICATION</scope>
</reference>
<feature type="domain" description="EF-hand" evidence="23">
    <location>
        <begin position="163"/>
        <end position="198"/>
    </location>
</feature>
<comment type="pathway">
    <text evidence="2">Lipid metabolism; glycerolipid metabolism.</text>
</comment>
<dbReference type="Gene3D" id="1.10.238.10">
    <property type="entry name" value="EF-hand"/>
    <property type="match status" value="1"/>
</dbReference>
<evidence type="ECO:0000256" key="8">
    <source>
        <dbReference type="ARBA" id="ARBA00022741"/>
    </source>
</evidence>
<dbReference type="InterPro" id="IPR001206">
    <property type="entry name" value="Diacylglycerol_kinase_cat_dom"/>
</dbReference>
<dbReference type="PROSITE" id="PS50222">
    <property type="entry name" value="EF_HAND_2"/>
    <property type="match status" value="2"/>
</dbReference>
<evidence type="ECO:0000256" key="11">
    <source>
        <dbReference type="ARBA" id="ARBA00022833"/>
    </source>
</evidence>
<keyword evidence="7" id="KW-0677">Repeat</keyword>
<keyword evidence="5 20" id="KW-0808">Transferase</keyword>
<dbReference type="Gene3D" id="3.30.60.20">
    <property type="match status" value="1"/>
</dbReference>
<reference evidence="25" key="1">
    <citation type="submission" date="2012-01" db="EMBL/GenBank/DDBJ databases">
        <title>The Genome Sequence of Oreochromis niloticus (Nile Tilapia).</title>
        <authorList>
            <consortium name="Broad Institute Genome Assembly Team"/>
            <consortium name="Broad Institute Sequencing Platform"/>
            <person name="Di Palma F."/>
            <person name="Johnson J."/>
            <person name="Lander E.S."/>
            <person name="Lindblad-Toh K."/>
        </authorList>
    </citation>
    <scope>NUCLEOTIDE SEQUENCE [LARGE SCALE GENOMIC DNA]</scope>
</reference>
<dbReference type="GO" id="GO:0005886">
    <property type="term" value="C:plasma membrane"/>
    <property type="evidence" value="ECO:0007669"/>
    <property type="project" value="TreeGrafter"/>
</dbReference>
<dbReference type="Gene3D" id="1.10.238.110">
    <property type="entry name" value="Diacylglycerol kinase alpha"/>
    <property type="match status" value="2"/>
</dbReference>
<evidence type="ECO:0000259" key="21">
    <source>
        <dbReference type="PROSITE" id="PS50081"/>
    </source>
</evidence>
<evidence type="ECO:0000256" key="12">
    <source>
        <dbReference type="ARBA" id="ARBA00022837"/>
    </source>
</evidence>
<comment type="catalytic activity">
    <reaction evidence="15">
        <text>1,2-di-(9Z-octadecenoyl)-sn-glycerol + ATP = 1,2-di-(9Z-octadecenoyl)-sn-glycero-3-phosphate + ADP + H(+)</text>
        <dbReference type="Rhea" id="RHEA:40327"/>
        <dbReference type="ChEBI" id="CHEBI:15378"/>
        <dbReference type="ChEBI" id="CHEBI:30616"/>
        <dbReference type="ChEBI" id="CHEBI:52333"/>
        <dbReference type="ChEBI" id="CHEBI:74546"/>
        <dbReference type="ChEBI" id="CHEBI:456216"/>
    </reaction>
    <physiologicalReaction direction="left-to-right" evidence="15">
        <dbReference type="Rhea" id="RHEA:40328"/>
    </physiologicalReaction>
</comment>
<dbReference type="GO" id="GO:0005524">
    <property type="term" value="F:ATP binding"/>
    <property type="evidence" value="ECO:0007669"/>
    <property type="project" value="UniProtKB-KW"/>
</dbReference>
<dbReference type="InterPro" id="IPR002048">
    <property type="entry name" value="EF_hand_dom"/>
</dbReference>
<evidence type="ECO:0000256" key="3">
    <source>
        <dbReference type="ARBA" id="ARBA00009280"/>
    </source>
</evidence>
<comment type="catalytic activity">
    <reaction evidence="16">
        <text>1,2-didecanoyl-sn-glycerol + ATP = 1,2-didecanoyl-sn-glycero-3-phosphate + ADP + H(+)</text>
        <dbReference type="Rhea" id="RHEA:43428"/>
        <dbReference type="ChEBI" id="CHEBI:15378"/>
        <dbReference type="ChEBI" id="CHEBI:18155"/>
        <dbReference type="ChEBI" id="CHEBI:30616"/>
        <dbReference type="ChEBI" id="CHEBI:78227"/>
        <dbReference type="ChEBI" id="CHEBI:456216"/>
    </reaction>
    <physiologicalReaction direction="left-to-right" evidence="16">
        <dbReference type="Rhea" id="RHEA:43429"/>
    </physiologicalReaction>
</comment>
<dbReference type="PROSITE" id="PS50146">
    <property type="entry name" value="DAGK"/>
    <property type="match status" value="1"/>
</dbReference>
<evidence type="ECO:0000256" key="14">
    <source>
        <dbReference type="ARBA" id="ARBA00023098"/>
    </source>
</evidence>
<dbReference type="GO" id="GO:0005737">
    <property type="term" value="C:cytoplasm"/>
    <property type="evidence" value="ECO:0007669"/>
    <property type="project" value="UniProtKB-SubCell"/>
</dbReference>
<keyword evidence="25" id="KW-1185">Reference proteome</keyword>
<evidence type="ECO:0000256" key="4">
    <source>
        <dbReference type="ARBA" id="ARBA00022490"/>
    </source>
</evidence>
<evidence type="ECO:0000256" key="1">
    <source>
        <dbReference type="ARBA" id="ARBA00004496"/>
    </source>
</evidence>
<evidence type="ECO:0000256" key="7">
    <source>
        <dbReference type="ARBA" id="ARBA00022737"/>
    </source>
</evidence>
<dbReference type="SMART" id="SM00045">
    <property type="entry name" value="DAGKa"/>
    <property type="match status" value="1"/>
</dbReference>
<dbReference type="SUPFAM" id="SSF47473">
    <property type="entry name" value="EF-hand"/>
    <property type="match status" value="2"/>
</dbReference>
<dbReference type="SUPFAM" id="SSF57889">
    <property type="entry name" value="Cysteine-rich domain"/>
    <property type="match status" value="1"/>
</dbReference>
<dbReference type="CDD" id="cd20799">
    <property type="entry name" value="C1_DGK_typeI_rpt1"/>
    <property type="match status" value="1"/>
</dbReference>
<feature type="domain" description="Phorbol-ester/DAG-type" evidence="21">
    <location>
        <begin position="209"/>
        <end position="259"/>
    </location>
</feature>
<evidence type="ECO:0000256" key="9">
    <source>
        <dbReference type="ARBA" id="ARBA00022771"/>
    </source>
</evidence>
<comment type="subcellular location">
    <subcellularLocation>
        <location evidence="1">Cytoplasm</location>
    </subcellularLocation>
</comment>
<dbReference type="PROSITE" id="PS50081">
    <property type="entry name" value="ZF_DAG_PE_2"/>
    <property type="match status" value="1"/>
</dbReference>
<dbReference type="Pfam" id="PF13499">
    <property type="entry name" value="EF-hand_7"/>
    <property type="match status" value="1"/>
</dbReference>
<dbReference type="GO" id="GO:0004143">
    <property type="term" value="F:ATP-dependent diacylglycerol kinase activity"/>
    <property type="evidence" value="ECO:0007669"/>
    <property type="project" value="UniProtKB-EC"/>
</dbReference>
<dbReference type="Proteomes" id="UP000005207">
    <property type="component" value="Linkage group LG20"/>
</dbReference>
<evidence type="ECO:0000256" key="13">
    <source>
        <dbReference type="ARBA" id="ARBA00022840"/>
    </source>
</evidence>
<dbReference type="EC" id="2.7.1.107" evidence="20"/>
<evidence type="ECO:0000259" key="23">
    <source>
        <dbReference type="PROSITE" id="PS50222"/>
    </source>
</evidence>
<dbReference type="InterPro" id="IPR038199">
    <property type="entry name" value="DGK_typeI_N_sf"/>
</dbReference>
<dbReference type="FunFam" id="3.40.50.10330:FF:000003">
    <property type="entry name" value="Diacylglycerol kinase"/>
    <property type="match status" value="1"/>
</dbReference>
<dbReference type="FunFam" id="1.10.238.10:FF:000017">
    <property type="entry name" value="Diacylglycerol kinase"/>
    <property type="match status" value="1"/>
</dbReference>
<gene>
    <name evidence="24" type="primary">DGKA</name>
    <name evidence="24" type="synonym">dgkaa</name>
</gene>
<keyword evidence="13 20" id="KW-0067">ATP-binding</keyword>
<dbReference type="GO" id="GO:0008270">
    <property type="term" value="F:zinc ion binding"/>
    <property type="evidence" value="ECO:0007669"/>
    <property type="project" value="UniProtKB-KW"/>
</dbReference>
<evidence type="ECO:0000259" key="22">
    <source>
        <dbReference type="PROSITE" id="PS50146"/>
    </source>
</evidence>
<sequence length="633" mass="70710">MLLPFIFFSQCINEEGFRLFLKTYLEVEDFPVDLCQRLFLSFQNSEPGQEDSTSEIIHTHRAYKQLTAFSADPFRLMADLACVQLSPHPSSSLSSISPVEEVFLKDVSCYFSLLEDGQPRDKLEFAFRLYDRDGNGVLDSSEVDRIIAQMMHAAEYLDWDVSELKPVLKDMMTAIDADSSGTVSLDEWVQGGMNNVPLLVLLGLKKDGQHLWRMKNFNKPVYCNVCHSMLLGLRKQGLCCTSCKYTVHGRCANKNPAPCARTYVKSKKEIGICPVPNTHPLLVFVNPKSGGKQGERVLRKFQFLLNPRQVYNLSNGGPGPGLSFFRNLKEYRILVCGGDGTVGWILDAIDKGNLLVRPPVAVLPLGTGNDLARCLRWGGGYDGEDLNRILKDIEGSSQVLMDRWSVQVITDENQEEGDPVPYEIINNYFSIGVDASIAHRFHTMREKHPQKFNSRMKNKLWYFEFATSETISASCKKLSENLTIEVRCCGTPLDLSGVSLEGVAILNIPSMHGGSNLWGETKKVDTKGLTAQEEPEVIINPEILKVASQDLSDRRLEVVGLEGAMEMGQIYTGLKSAVRLAKTSQITIRTKKALPMQIDGEPWMQPPCTIHITHKNQACMLMGPPAKPSGFFK</sequence>
<comment type="catalytic activity">
    <reaction evidence="18">
        <text>a 1,2-diacyl-sn-glycerol + ATP = a 1,2-diacyl-sn-glycero-3-phosphate + ADP + H(+)</text>
        <dbReference type="Rhea" id="RHEA:10272"/>
        <dbReference type="ChEBI" id="CHEBI:15378"/>
        <dbReference type="ChEBI" id="CHEBI:17815"/>
        <dbReference type="ChEBI" id="CHEBI:30616"/>
        <dbReference type="ChEBI" id="CHEBI:58608"/>
        <dbReference type="ChEBI" id="CHEBI:456216"/>
        <dbReference type="EC" id="2.7.1.107"/>
    </reaction>
    <physiologicalReaction direction="left-to-right" evidence="18">
        <dbReference type="Rhea" id="RHEA:10273"/>
    </physiologicalReaction>
</comment>
<dbReference type="InterPro" id="IPR002219">
    <property type="entry name" value="PKC_DAG/PE"/>
</dbReference>
<dbReference type="InterPro" id="IPR000756">
    <property type="entry name" value="Diacylglycerol_kin_accessory"/>
</dbReference>
<keyword evidence="6" id="KW-0479">Metal-binding</keyword>
<dbReference type="GO" id="GO:0005509">
    <property type="term" value="F:calcium ion binding"/>
    <property type="evidence" value="ECO:0007669"/>
    <property type="project" value="InterPro"/>
</dbReference>